<dbReference type="InterPro" id="IPR000683">
    <property type="entry name" value="Gfo/Idh/MocA-like_OxRdtase_N"/>
</dbReference>
<dbReference type="Proteomes" id="UP001305702">
    <property type="component" value="Chromosome"/>
</dbReference>
<dbReference type="InterPro" id="IPR036291">
    <property type="entry name" value="NAD(P)-bd_dom_sf"/>
</dbReference>
<organism evidence="2 3">
    <name type="scientific">Paenibacillus aurantius</name>
    <dbReference type="NCBI Taxonomy" id="2918900"/>
    <lineage>
        <taxon>Bacteria</taxon>
        <taxon>Bacillati</taxon>
        <taxon>Bacillota</taxon>
        <taxon>Bacilli</taxon>
        <taxon>Bacillales</taxon>
        <taxon>Paenibacillaceae</taxon>
        <taxon>Paenibacillus</taxon>
    </lineage>
</organism>
<reference evidence="2 3" key="1">
    <citation type="submission" date="2022-02" db="EMBL/GenBank/DDBJ databases">
        <title>Paenibacillus sp. MBLB1776 Whole Genome Shotgun Sequencing.</title>
        <authorList>
            <person name="Hwang C.Y."/>
            <person name="Cho E.-S."/>
            <person name="Seo M.-J."/>
        </authorList>
    </citation>
    <scope>NUCLEOTIDE SEQUENCE [LARGE SCALE GENOMIC DNA]</scope>
    <source>
        <strain evidence="2 3">MBLB1776</strain>
    </source>
</reference>
<accession>A0AA96LMK6</accession>
<proteinExistence type="predicted"/>
<protein>
    <submittedName>
        <fullName evidence="2">Gfo/Idh/MocA family oxidoreductase</fullName>
    </submittedName>
</protein>
<dbReference type="EMBL" id="CP130318">
    <property type="protein sequence ID" value="WNQ13952.1"/>
    <property type="molecule type" value="Genomic_DNA"/>
</dbReference>
<dbReference type="GO" id="GO:0000166">
    <property type="term" value="F:nucleotide binding"/>
    <property type="evidence" value="ECO:0007669"/>
    <property type="project" value="InterPro"/>
</dbReference>
<dbReference type="RefSeq" id="WP_315607733.1">
    <property type="nucleotide sequence ID" value="NZ_CP130318.1"/>
</dbReference>
<dbReference type="Pfam" id="PF01408">
    <property type="entry name" value="GFO_IDH_MocA"/>
    <property type="match status" value="1"/>
</dbReference>
<name>A0AA96LMK6_9BACL</name>
<evidence type="ECO:0000313" key="2">
    <source>
        <dbReference type="EMBL" id="WNQ13952.1"/>
    </source>
</evidence>
<dbReference type="SUPFAM" id="SSF51735">
    <property type="entry name" value="NAD(P)-binding Rossmann-fold domains"/>
    <property type="match status" value="1"/>
</dbReference>
<dbReference type="AlphaFoldDB" id="A0AA96LMK6"/>
<feature type="domain" description="Gfo/Idh/MocA-like oxidoreductase N-terminal" evidence="1">
    <location>
        <begin position="50"/>
        <end position="123"/>
    </location>
</feature>
<sequence>MMKIGFIDYFLDNWHSKMYPGWIDEATNGEMKVTHAFALSEKEGMKPNAEWCREKGIELLGSIEAVIEACDALVVLSPNNPEYHEELARLPLQSGKPVYIDKTFAPDRETAVRLFELAEKHGTPMYSSSALRYAAEYADVEKAGIAAISCFGAGKFETYSIHQVEPIVQLMGTEAERVMWTGTDQSESMLIGFSGGRQAEIHHYGDDCPFAMALKYDNGKNRMLKIESNFFGAFIQGLTEFFRTREVKLDKQETIAIAAILENGRKAKETPYQWVELPKK</sequence>
<keyword evidence="3" id="KW-1185">Reference proteome</keyword>
<dbReference type="Gene3D" id="3.40.50.720">
    <property type="entry name" value="NAD(P)-binding Rossmann-like Domain"/>
    <property type="match status" value="1"/>
</dbReference>
<evidence type="ECO:0000259" key="1">
    <source>
        <dbReference type="Pfam" id="PF01408"/>
    </source>
</evidence>
<evidence type="ECO:0000313" key="3">
    <source>
        <dbReference type="Proteomes" id="UP001305702"/>
    </source>
</evidence>
<gene>
    <name evidence="2" type="ORF">MJA45_13320</name>
</gene>
<dbReference type="KEGG" id="paun:MJA45_13320"/>